<proteinExistence type="inferred from homology"/>
<name>A0A1A9WDT3_9MUSC</name>
<dbReference type="VEuPathDB" id="VectorBase:GBRI015921"/>
<dbReference type="Pfam" id="PF13877">
    <property type="entry name" value="RPAP3_C"/>
    <property type="match status" value="1"/>
</dbReference>
<evidence type="ECO:0000256" key="1">
    <source>
        <dbReference type="ARBA" id="ARBA00022737"/>
    </source>
</evidence>
<reference evidence="9" key="1">
    <citation type="submission" date="2014-03" db="EMBL/GenBank/DDBJ databases">
        <authorList>
            <person name="Aksoy S."/>
            <person name="Warren W."/>
            <person name="Wilson R.K."/>
        </authorList>
    </citation>
    <scope>NUCLEOTIDE SEQUENCE [LARGE SCALE GENOMIC DNA]</scope>
    <source>
        <strain evidence="9">IAEA</strain>
    </source>
</reference>
<sequence length="512" mass="58488">MDSAARKSYEIQAQVRRNAEEFKNSMNDLLSWEKEIKDKEKQMQARATGEEKNSTDGKALKTLPIRSHASKEHLASTIQSPLVNTHQTAKDVLVEENSVSQMDPLNIVIKQANEIKDKGNKLVKLEEYELAIEAYTSAIELYSADAIFFTNRALCYLKLERFDECIEDCDHAISLDSLAVKAYYRRMSAHESLGNNMDALKDCTSVLTIDPKNVQAKRSLERINERLRKTVKTSNGPNFSPLRPNLIDILPVEKASYRRSSKSLKRIDIADVVGPKDSKNYENLKISDEDIDRLFNSNCGSFEEIKKATNTMDTPNEAEATIEDANKIHQVKQDFKQQKPKINELITNANKEMEEKLTKEKKGKNKQKEQLEQPSNNNILEIEKKEQRPLPPIPTTTAQFYCHWKELTDKQKYPFLKSIPLKLLNKVLGAGFDSETLNDIICTLHDYYLPQKDSMTALTLLEISKNKQMSILSLLMSNDERKGLTEIVNSLKETKGIDLNIIQQINKNFNLN</sequence>
<reference evidence="8" key="2">
    <citation type="submission" date="2020-05" db="UniProtKB">
        <authorList>
            <consortium name="EnsemblMetazoa"/>
        </authorList>
    </citation>
    <scope>IDENTIFICATION</scope>
    <source>
        <strain evidence="8">IAEA</strain>
    </source>
</reference>
<evidence type="ECO:0000256" key="4">
    <source>
        <dbReference type="ARBA" id="ARBA00040133"/>
    </source>
</evidence>
<feature type="region of interest" description="Disordered" evidence="6">
    <location>
        <begin position="355"/>
        <end position="392"/>
    </location>
</feature>
<dbReference type="SUPFAM" id="SSF48452">
    <property type="entry name" value="TPR-like"/>
    <property type="match status" value="1"/>
</dbReference>
<evidence type="ECO:0000256" key="3">
    <source>
        <dbReference type="ARBA" id="ARBA00038275"/>
    </source>
</evidence>
<dbReference type="InterPro" id="IPR019734">
    <property type="entry name" value="TPR_rpt"/>
</dbReference>
<dbReference type="InterPro" id="IPR025986">
    <property type="entry name" value="RPAP3-like_C"/>
</dbReference>
<organism evidence="8 9">
    <name type="scientific">Glossina brevipalpis</name>
    <dbReference type="NCBI Taxonomy" id="37001"/>
    <lineage>
        <taxon>Eukaryota</taxon>
        <taxon>Metazoa</taxon>
        <taxon>Ecdysozoa</taxon>
        <taxon>Arthropoda</taxon>
        <taxon>Hexapoda</taxon>
        <taxon>Insecta</taxon>
        <taxon>Pterygota</taxon>
        <taxon>Neoptera</taxon>
        <taxon>Endopterygota</taxon>
        <taxon>Diptera</taxon>
        <taxon>Brachycera</taxon>
        <taxon>Muscomorpha</taxon>
        <taxon>Hippoboscoidea</taxon>
        <taxon>Glossinidae</taxon>
        <taxon>Glossina</taxon>
    </lineage>
</organism>
<dbReference type="InterPro" id="IPR051966">
    <property type="entry name" value="RPAP3"/>
</dbReference>
<dbReference type="Proteomes" id="UP000091820">
    <property type="component" value="Unassembled WGS sequence"/>
</dbReference>
<evidence type="ECO:0000259" key="7">
    <source>
        <dbReference type="Pfam" id="PF13877"/>
    </source>
</evidence>
<comment type="similarity">
    <text evidence="3">Belongs to the RPAP3 family.</text>
</comment>
<evidence type="ECO:0000256" key="5">
    <source>
        <dbReference type="PROSITE-ProRule" id="PRU00339"/>
    </source>
</evidence>
<dbReference type="Pfam" id="PF13181">
    <property type="entry name" value="TPR_8"/>
    <property type="match status" value="1"/>
</dbReference>
<keyword evidence="2 5" id="KW-0802">TPR repeat</keyword>
<feature type="compositionally biased region" description="Basic and acidic residues" evidence="6">
    <location>
        <begin position="355"/>
        <end position="371"/>
    </location>
</feature>
<dbReference type="AlphaFoldDB" id="A0A1A9WDT3"/>
<dbReference type="Gene3D" id="1.25.40.10">
    <property type="entry name" value="Tetratricopeptide repeat domain"/>
    <property type="match status" value="1"/>
</dbReference>
<evidence type="ECO:0000313" key="9">
    <source>
        <dbReference type="Proteomes" id="UP000091820"/>
    </source>
</evidence>
<keyword evidence="9" id="KW-1185">Reference proteome</keyword>
<feature type="domain" description="RNA-polymerase II-associated protein 3-like C-terminal" evidence="7">
    <location>
        <begin position="394"/>
        <end position="481"/>
    </location>
</feature>
<dbReference type="SMART" id="SM00028">
    <property type="entry name" value="TPR"/>
    <property type="match status" value="3"/>
</dbReference>
<keyword evidence="1" id="KW-0677">Repeat</keyword>
<protein>
    <recommendedName>
        <fullName evidence="4">RNA polymerase II-associated protein 3</fullName>
    </recommendedName>
</protein>
<dbReference type="EnsemblMetazoa" id="GBRI015921-RA">
    <property type="protein sequence ID" value="GBRI015921-PA"/>
    <property type="gene ID" value="GBRI015921"/>
</dbReference>
<dbReference type="InterPro" id="IPR011990">
    <property type="entry name" value="TPR-like_helical_dom_sf"/>
</dbReference>
<dbReference type="STRING" id="37001.A0A1A9WDT3"/>
<evidence type="ECO:0000313" key="8">
    <source>
        <dbReference type="EnsemblMetazoa" id="GBRI015921-PA"/>
    </source>
</evidence>
<evidence type="ECO:0000256" key="6">
    <source>
        <dbReference type="SAM" id="MobiDB-lite"/>
    </source>
</evidence>
<dbReference type="PANTHER" id="PTHR46423:SF1">
    <property type="entry name" value="RNA POLYMERASE II-ASSOCIATED PROTEIN 3"/>
    <property type="match status" value="1"/>
</dbReference>
<evidence type="ECO:0000256" key="2">
    <source>
        <dbReference type="ARBA" id="ARBA00022803"/>
    </source>
</evidence>
<dbReference type="PROSITE" id="PS50005">
    <property type="entry name" value="TPR"/>
    <property type="match status" value="1"/>
</dbReference>
<dbReference type="GO" id="GO:0101031">
    <property type="term" value="C:protein folding chaperone complex"/>
    <property type="evidence" value="ECO:0007669"/>
    <property type="project" value="TreeGrafter"/>
</dbReference>
<accession>A0A1A9WDT3</accession>
<dbReference type="PANTHER" id="PTHR46423">
    <property type="entry name" value="RNA POLYMERASE II-ASSOCIATED PROTEIN 3"/>
    <property type="match status" value="1"/>
</dbReference>
<feature type="repeat" description="TPR" evidence="5">
    <location>
        <begin position="112"/>
        <end position="145"/>
    </location>
</feature>